<feature type="domain" description="MutL C-terminal dimerisation" evidence="5">
    <location>
        <begin position="416"/>
        <end position="555"/>
    </location>
</feature>
<dbReference type="InterPro" id="IPR014721">
    <property type="entry name" value="Ribsml_uS5_D2-typ_fold_subgr"/>
</dbReference>
<dbReference type="Pfam" id="PF01119">
    <property type="entry name" value="DNA_mis_repair"/>
    <property type="match status" value="1"/>
</dbReference>
<dbReference type="GO" id="GO:0030983">
    <property type="term" value="F:mismatched DNA binding"/>
    <property type="evidence" value="ECO:0007669"/>
    <property type="project" value="InterPro"/>
</dbReference>
<dbReference type="OrthoDB" id="9763467at2"/>
<dbReference type="Gene3D" id="3.30.1370.100">
    <property type="entry name" value="MutL, C-terminal domain, regulatory subdomain"/>
    <property type="match status" value="1"/>
</dbReference>
<evidence type="ECO:0000256" key="1">
    <source>
        <dbReference type="ARBA" id="ARBA00006082"/>
    </source>
</evidence>
<dbReference type="PANTHER" id="PTHR10073">
    <property type="entry name" value="DNA MISMATCH REPAIR PROTEIN MLH, PMS, MUTL"/>
    <property type="match status" value="1"/>
</dbReference>
<dbReference type="GO" id="GO:0006298">
    <property type="term" value="P:mismatch repair"/>
    <property type="evidence" value="ECO:0007669"/>
    <property type="project" value="UniProtKB-UniRule"/>
</dbReference>
<feature type="domain" description="DNA mismatch repair protein S5" evidence="6">
    <location>
        <begin position="207"/>
        <end position="317"/>
    </location>
</feature>
<keyword evidence="2 4" id="KW-0227">DNA damage</keyword>
<evidence type="ECO:0000313" key="7">
    <source>
        <dbReference type="EMBL" id="KID48788.1"/>
    </source>
</evidence>
<dbReference type="GO" id="GO:0016887">
    <property type="term" value="F:ATP hydrolysis activity"/>
    <property type="evidence" value="ECO:0007669"/>
    <property type="project" value="InterPro"/>
</dbReference>
<dbReference type="GO" id="GO:0032300">
    <property type="term" value="C:mismatch repair complex"/>
    <property type="evidence" value="ECO:0007669"/>
    <property type="project" value="InterPro"/>
</dbReference>
<dbReference type="Pfam" id="PF08676">
    <property type="entry name" value="MutL_C"/>
    <property type="match status" value="1"/>
</dbReference>
<gene>
    <name evidence="4" type="primary">mutL</name>
    <name evidence="7" type="ORF">C095_08610</name>
</gene>
<dbReference type="EMBL" id="AUZI01000021">
    <property type="protein sequence ID" value="KID48788.1"/>
    <property type="molecule type" value="Genomic_DNA"/>
</dbReference>
<dbReference type="RefSeq" id="WP_039122189.1">
    <property type="nucleotide sequence ID" value="NZ_AOJP01000004.1"/>
</dbReference>
<dbReference type="InterPro" id="IPR014762">
    <property type="entry name" value="DNA_mismatch_repair_CS"/>
</dbReference>
<comment type="function">
    <text evidence="4">This protein is involved in the repair of mismatches in DNA. It is required for dam-dependent methyl-directed DNA mismatch repair. May act as a 'molecular matchmaker', a protein that promotes the formation of a stable complex between two or more DNA-binding proteins in an ATP-dependent manner without itself being part of a final effector complex.</text>
</comment>
<keyword evidence="3 4" id="KW-0234">DNA repair</keyword>
<dbReference type="PANTHER" id="PTHR10073:SF12">
    <property type="entry name" value="DNA MISMATCH REPAIR PROTEIN MLH1"/>
    <property type="match status" value="1"/>
</dbReference>
<dbReference type="InterPro" id="IPR042121">
    <property type="entry name" value="MutL_C_regsub"/>
</dbReference>
<evidence type="ECO:0000313" key="8">
    <source>
        <dbReference type="Proteomes" id="UP000031184"/>
    </source>
</evidence>
<dbReference type="Gene3D" id="3.30.565.10">
    <property type="entry name" value="Histidine kinase-like ATPase, C-terminal domain"/>
    <property type="match status" value="1"/>
</dbReference>
<dbReference type="CDD" id="cd16926">
    <property type="entry name" value="HATPase_MutL-MLH-PMS-like"/>
    <property type="match status" value="1"/>
</dbReference>
<dbReference type="InterPro" id="IPR013507">
    <property type="entry name" value="DNA_mismatch_S5_2-like"/>
</dbReference>
<dbReference type="HAMAP" id="MF_00149">
    <property type="entry name" value="DNA_mis_repair"/>
    <property type="match status" value="1"/>
</dbReference>
<dbReference type="Gene3D" id="3.30.1540.20">
    <property type="entry name" value="MutL, C-terminal domain, dimerisation subdomain"/>
    <property type="match status" value="1"/>
</dbReference>
<dbReference type="SUPFAM" id="SSF54211">
    <property type="entry name" value="Ribosomal protein S5 domain 2-like"/>
    <property type="match status" value="1"/>
</dbReference>
<comment type="caution">
    <text evidence="7">The sequence shown here is derived from an EMBL/GenBank/DDBJ whole genome shotgun (WGS) entry which is preliminary data.</text>
</comment>
<dbReference type="CDD" id="cd00782">
    <property type="entry name" value="MutL_Trans"/>
    <property type="match status" value="1"/>
</dbReference>
<proteinExistence type="inferred from homology"/>
<evidence type="ECO:0000259" key="6">
    <source>
        <dbReference type="SMART" id="SM01340"/>
    </source>
</evidence>
<dbReference type="SMART" id="SM00853">
    <property type="entry name" value="MutL_C"/>
    <property type="match status" value="1"/>
</dbReference>
<dbReference type="InterPro" id="IPR002099">
    <property type="entry name" value="MutL/Mlh/PMS"/>
</dbReference>
<dbReference type="InterPro" id="IPR042120">
    <property type="entry name" value="MutL_C_dimsub"/>
</dbReference>
<dbReference type="Gene3D" id="3.30.230.10">
    <property type="match status" value="1"/>
</dbReference>
<evidence type="ECO:0000256" key="4">
    <source>
        <dbReference type="HAMAP-Rule" id="MF_00149"/>
    </source>
</evidence>
<organism evidence="7 8">
    <name type="scientific">Fusobacterium necrophorum subsp. funduliforme B35</name>
    <dbReference type="NCBI Taxonomy" id="1226633"/>
    <lineage>
        <taxon>Bacteria</taxon>
        <taxon>Fusobacteriati</taxon>
        <taxon>Fusobacteriota</taxon>
        <taxon>Fusobacteriia</taxon>
        <taxon>Fusobacteriales</taxon>
        <taxon>Fusobacteriaceae</taxon>
        <taxon>Fusobacterium</taxon>
    </lineage>
</organism>
<dbReference type="SMART" id="SM01340">
    <property type="entry name" value="DNA_mis_repair"/>
    <property type="match status" value="1"/>
</dbReference>
<evidence type="ECO:0000256" key="3">
    <source>
        <dbReference type="ARBA" id="ARBA00023204"/>
    </source>
</evidence>
<dbReference type="AlphaFoldDB" id="A0A017H7D2"/>
<dbReference type="InterPro" id="IPR036890">
    <property type="entry name" value="HATPase_C_sf"/>
</dbReference>
<dbReference type="GO" id="GO:0005524">
    <property type="term" value="F:ATP binding"/>
    <property type="evidence" value="ECO:0007669"/>
    <property type="project" value="InterPro"/>
</dbReference>
<dbReference type="InterPro" id="IPR020667">
    <property type="entry name" value="DNA_mismatch_repair_MutL"/>
</dbReference>
<dbReference type="FunFam" id="3.30.565.10:FF:000003">
    <property type="entry name" value="DNA mismatch repair endonuclease MutL"/>
    <property type="match status" value="1"/>
</dbReference>
<dbReference type="InterPro" id="IPR037198">
    <property type="entry name" value="MutL_C_sf"/>
</dbReference>
<evidence type="ECO:0000256" key="2">
    <source>
        <dbReference type="ARBA" id="ARBA00022763"/>
    </source>
</evidence>
<accession>A0A017H7D2</accession>
<dbReference type="PROSITE" id="PS00058">
    <property type="entry name" value="DNA_MISMATCH_REPAIR_1"/>
    <property type="match status" value="1"/>
</dbReference>
<dbReference type="NCBIfam" id="TIGR00585">
    <property type="entry name" value="mutl"/>
    <property type="match status" value="1"/>
</dbReference>
<dbReference type="PATRIC" id="fig|1226633.4.peg.1738"/>
<dbReference type="SUPFAM" id="SSF55874">
    <property type="entry name" value="ATPase domain of HSP90 chaperone/DNA topoisomerase II/histidine kinase"/>
    <property type="match status" value="1"/>
</dbReference>
<evidence type="ECO:0000259" key="5">
    <source>
        <dbReference type="SMART" id="SM00853"/>
    </source>
</evidence>
<reference evidence="7 8" key="1">
    <citation type="submission" date="2013-08" db="EMBL/GenBank/DDBJ databases">
        <title>An opportunistic ruminal bacterium that causes liver abscesses in cattle.</title>
        <authorList>
            <person name="Benahmed F.H."/>
            <person name="Rasmussen M."/>
            <person name="Harbottle H."/>
            <person name="Soppet D."/>
            <person name="Nagaraja T.G."/>
            <person name="Davidson M."/>
        </authorList>
    </citation>
    <scope>NUCLEOTIDE SEQUENCE [LARGE SCALE GENOMIC DNA]</scope>
    <source>
        <strain evidence="7 8">B35</strain>
    </source>
</reference>
<dbReference type="GO" id="GO:0140664">
    <property type="term" value="F:ATP-dependent DNA damage sensor activity"/>
    <property type="evidence" value="ECO:0007669"/>
    <property type="project" value="InterPro"/>
</dbReference>
<dbReference type="InterPro" id="IPR014790">
    <property type="entry name" value="MutL_C"/>
</dbReference>
<dbReference type="Proteomes" id="UP000031184">
    <property type="component" value="Unassembled WGS sequence"/>
</dbReference>
<comment type="similarity">
    <text evidence="1 4">Belongs to the DNA mismatch repair MutL/HexB family.</text>
</comment>
<dbReference type="SUPFAM" id="SSF118116">
    <property type="entry name" value="DNA mismatch repair protein MutL"/>
    <property type="match status" value="1"/>
</dbReference>
<dbReference type="InterPro" id="IPR038973">
    <property type="entry name" value="MutL/Mlh/Pms-like"/>
</dbReference>
<dbReference type="InterPro" id="IPR020568">
    <property type="entry name" value="Ribosomal_Su5_D2-typ_SF"/>
</dbReference>
<sequence>MGKIHILEESVSNAIAAGEVVENPASLVKELLENSLDAGSKNIYLFIREGGRFVEIRDDGVGMSREDVLLSVERHATSKISKKEDLFALQSYGFRGEALSSIAAVSKLSITSCELGSSMGSKMTVLGGKVTGIKDFPRTQGTDIVIQDLFFNTPARLKFLRKASTEYIQIKDIVLKEALANPEVKIRLEIDGKESIYSSGNGLENTILEIFGRNALKNLKKFAYGYVGNEKLYRSSRDSLFIFVNGRPVKAKLIEEAIIDSYYTKLMKGKYPFACVFLRIPASEIDVNVHPSKKIIKFANASEVYSLVRNSIEEVFQEEKEFSFARFEVKEEPGVLEIEKSTERNFREMEREEEGLKQEFSWQEALQKEEKTYFQEEKTEKIPLFDLQNDKIPAIKDRRSFVEEERSSFPHYDFKILAQIYDTFLLVERKGIFEIYDQHIIHERVLYEELKEKYYGHSIQKQQLLVPLRLSLDPREKALFFEHAEQFAFFGVEGEDFGGNEILIRSVPAVEFKASMEEIIREMLQQLSHEKEKDIRESMIISMSCKGAIKANQKLILEDMYPLIQRLHEIGEYTCPHGRPIIMQISLEELEKWFKRK</sequence>
<protein>
    <recommendedName>
        <fullName evidence="4">DNA mismatch repair protein MutL</fullName>
    </recommendedName>
</protein>
<dbReference type="Pfam" id="PF13589">
    <property type="entry name" value="HATPase_c_3"/>
    <property type="match status" value="1"/>
</dbReference>
<name>A0A017H7D2_9FUSO</name>